<evidence type="ECO:0000313" key="1">
    <source>
        <dbReference type="EMBL" id="KAF4123293.1"/>
    </source>
</evidence>
<protein>
    <submittedName>
        <fullName evidence="1">Uncharacterized protein</fullName>
    </submittedName>
</protein>
<dbReference type="AlphaFoldDB" id="A0A9P4YUE5"/>
<evidence type="ECO:0000313" key="2">
    <source>
        <dbReference type="Proteomes" id="UP000749293"/>
    </source>
</evidence>
<organism evidence="1 2">
    <name type="scientific">Geosmithia morbida</name>
    <dbReference type="NCBI Taxonomy" id="1094350"/>
    <lineage>
        <taxon>Eukaryota</taxon>
        <taxon>Fungi</taxon>
        <taxon>Dikarya</taxon>
        <taxon>Ascomycota</taxon>
        <taxon>Pezizomycotina</taxon>
        <taxon>Sordariomycetes</taxon>
        <taxon>Hypocreomycetidae</taxon>
        <taxon>Hypocreales</taxon>
        <taxon>Bionectriaceae</taxon>
        <taxon>Geosmithia</taxon>
    </lineage>
</organism>
<name>A0A9P4YUE5_9HYPO</name>
<dbReference type="RefSeq" id="XP_035321945.1">
    <property type="nucleotide sequence ID" value="XM_035468811.1"/>
</dbReference>
<keyword evidence="2" id="KW-1185">Reference proteome</keyword>
<reference evidence="1" key="1">
    <citation type="submission" date="2020-03" db="EMBL/GenBank/DDBJ databases">
        <title>Site-based positive gene gene selection in Geosmithia morbida across the United States reveals a broad range of putative effectors and factors for local host and environmental adapation.</title>
        <authorList>
            <person name="Onufrak A."/>
            <person name="Murdoch R.W."/>
            <person name="Gazis R."/>
            <person name="Huff M."/>
            <person name="Staton M."/>
            <person name="Klingeman W."/>
            <person name="Hadziabdic D."/>
        </authorList>
    </citation>
    <scope>NUCLEOTIDE SEQUENCE</scope>
    <source>
        <strain evidence="1">1262</strain>
    </source>
</reference>
<dbReference type="OrthoDB" id="5280547at2759"/>
<dbReference type="Proteomes" id="UP000749293">
    <property type="component" value="Unassembled WGS sequence"/>
</dbReference>
<dbReference type="GeneID" id="55973068"/>
<sequence>MSATRSTLEELIAMDMELIPWRESLGDTRRFWSEMAPHLSAAAVAAMEGEYHVCHDMWVACTRTLLNQVILNLADKYPRSAAQLLVSLVTSEERTRRQALVKEMAREVPVSTPSYWRHPLLKEEIYELVEERGGAGAGAAGLPIFLNQIVVAF</sequence>
<comment type="caution">
    <text evidence="1">The sequence shown here is derived from an EMBL/GenBank/DDBJ whole genome shotgun (WGS) entry which is preliminary data.</text>
</comment>
<accession>A0A9P4YUE5</accession>
<gene>
    <name evidence="1" type="ORF">GMORB2_6845</name>
</gene>
<proteinExistence type="predicted"/>
<dbReference type="EMBL" id="JAANYQ010000007">
    <property type="protein sequence ID" value="KAF4123293.1"/>
    <property type="molecule type" value="Genomic_DNA"/>
</dbReference>